<accession>A0A8S2AY55</accession>
<sequence>MYIAYLVVFRYFGCFWSSNRGETEQKFRTLNHAFSQSTRSQPRSPDRAKPLDRNPKNCHEGQTTRSQPRSNFRRNHSIARSSRSCHGGHITRSQPRRSQQLSFTRSQARRDHPLYTTRSPPCHQKPIYSFITQPDKLSIRKRREAEDTTRSPPHVIYSIAPLDRGVARPFHLVFTTDHSIARRSSRSPV</sequence>
<feature type="compositionally biased region" description="Polar residues" evidence="1">
    <location>
        <begin position="32"/>
        <end position="43"/>
    </location>
</feature>
<name>A0A8S2AY55_ARAAE</name>
<proteinExistence type="predicted"/>
<feature type="compositionally biased region" description="Polar residues" evidence="1">
    <location>
        <begin position="91"/>
        <end position="106"/>
    </location>
</feature>
<evidence type="ECO:0000256" key="1">
    <source>
        <dbReference type="SAM" id="MobiDB-lite"/>
    </source>
</evidence>
<evidence type="ECO:0000313" key="3">
    <source>
        <dbReference type="Proteomes" id="UP000682877"/>
    </source>
</evidence>
<keyword evidence="3" id="KW-1185">Reference proteome</keyword>
<gene>
    <name evidence="2" type="ORF">AARE701A_LOCUS19645</name>
</gene>
<feature type="compositionally biased region" description="Basic and acidic residues" evidence="1">
    <location>
        <begin position="44"/>
        <end position="59"/>
    </location>
</feature>
<dbReference type="EMBL" id="LR999457">
    <property type="protein sequence ID" value="CAE6199747.1"/>
    <property type="molecule type" value="Genomic_DNA"/>
</dbReference>
<reference evidence="2" key="1">
    <citation type="submission" date="2021-01" db="EMBL/GenBank/DDBJ databases">
        <authorList>
            <person name="Bezrukov I."/>
        </authorList>
    </citation>
    <scope>NUCLEOTIDE SEQUENCE</scope>
</reference>
<dbReference type="Proteomes" id="UP000682877">
    <property type="component" value="Chromosome 7"/>
</dbReference>
<organism evidence="2 3">
    <name type="scientific">Arabidopsis arenosa</name>
    <name type="common">Sand rock-cress</name>
    <name type="synonym">Cardaminopsis arenosa</name>
    <dbReference type="NCBI Taxonomy" id="38785"/>
    <lineage>
        <taxon>Eukaryota</taxon>
        <taxon>Viridiplantae</taxon>
        <taxon>Streptophyta</taxon>
        <taxon>Embryophyta</taxon>
        <taxon>Tracheophyta</taxon>
        <taxon>Spermatophyta</taxon>
        <taxon>Magnoliopsida</taxon>
        <taxon>eudicotyledons</taxon>
        <taxon>Gunneridae</taxon>
        <taxon>Pentapetalae</taxon>
        <taxon>rosids</taxon>
        <taxon>malvids</taxon>
        <taxon>Brassicales</taxon>
        <taxon>Brassicaceae</taxon>
        <taxon>Camelineae</taxon>
        <taxon>Arabidopsis</taxon>
    </lineage>
</organism>
<feature type="compositionally biased region" description="Polar residues" evidence="1">
    <location>
        <begin position="60"/>
        <end position="70"/>
    </location>
</feature>
<feature type="region of interest" description="Disordered" evidence="1">
    <location>
        <begin position="32"/>
        <end position="127"/>
    </location>
</feature>
<evidence type="ECO:0000313" key="2">
    <source>
        <dbReference type="EMBL" id="CAE6199747.1"/>
    </source>
</evidence>
<dbReference type="AlphaFoldDB" id="A0A8S2AY55"/>
<protein>
    <submittedName>
        <fullName evidence="2">Uncharacterized protein</fullName>
    </submittedName>
</protein>